<accession>A0ABV8SYV9</accession>
<reference evidence="3" key="1">
    <citation type="journal article" date="2019" name="Int. J. Syst. Evol. Microbiol.">
        <title>The Global Catalogue of Microorganisms (GCM) 10K type strain sequencing project: providing services to taxonomists for standard genome sequencing and annotation.</title>
        <authorList>
            <consortium name="The Broad Institute Genomics Platform"/>
            <consortium name="The Broad Institute Genome Sequencing Center for Infectious Disease"/>
            <person name="Wu L."/>
            <person name="Ma J."/>
        </authorList>
    </citation>
    <scope>NUCLEOTIDE SEQUENCE [LARGE SCALE GENOMIC DNA]</scope>
    <source>
        <strain evidence="3">CGMCC 1.10759</strain>
    </source>
</reference>
<name>A0ABV8SYV9_9GAMM</name>
<evidence type="ECO:0000256" key="1">
    <source>
        <dbReference type="SAM" id="MobiDB-lite"/>
    </source>
</evidence>
<dbReference type="Gene3D" id="3.10.450.50">
    <property type="match status" value="2"/>
</dbReference>
<comment type="caution">
    <text evidence="2">The sequence shown here is derived from an EMBL/GenBank/DDBJ whole genome shotgun (WGS) entry which is preliminary data.</text>
</comment>
<dbReference type="InterPro" id="IPR009959">
    <property type="entry name" value="Cyclase_SnoaL-like"/>
</dbReference>
<evidence type="ECO:0000313" key="3">
    <source>
        <dbReference type="Proteomes" id="UP001595904"/>
    </source>
</evidence>
<proteinExistence type="predicted"/>
<feature type="region of interest" description="Disordered" evidence="1">
    <location>
        <begin position="125"/>
        <end position="147"/>
    </location>
</feature>
<protein>
    <submittedName>
        <fullName evidence="2">Ester cyclase</fullName>
    </submittedName>
</protein>
<gene>
    <name evidence="2" type="ORF">ACFPN2_26445</name>
</gene>
<sequence>MNKFVALMRRYVYDYTNRHDFAVCDEIMVPGYTLHMGTYDLTGRDTHYKPATHKQFQQFPGLSLTVNEIITNGTRLSLRFSEHGASMRHNGALAAWGGIGLYKWDGERLTENYVEQDYYSRREQLASGQPKPVESPALAPWDTTAQPENREAESIVRKVLSHGDLTATPGIEFDDAWTGAPLQKVLQPDGAVIDDLFSAGDKVAFRITQSGRVLADFAQSAQVGTSAFLHMTGIVTVRDGQIVGGRVIRDRLGLYRRLHASQH</sequence>
<dbReference type="EMBL" id="JBHSDU010000014">
    <property type="protein sequence ID" value="MFC4312652.1"/>
    <property type="molecule type" value="Genomic_DNA"/>
</dbReference>
<keyword evidence="3" id="KW-1185">Reference proteome</keyword>
<dbReference type="RefSeq" id="WP_380602237.1">
    <property type="nucleotide sequence ID" value="NZ_JBHSDU010000014.1"/>
</dbReference>
<evidence type="ECO:0000313" key="2">
    <source>
        <dbReference type="EMBL" id="MFC4312652.1"/>
    </source>
</evidence>
<dbReference type="Pfam" id="PF07366">
    <property type="entry name" value="SnoaL"/>
    <property type="match status" value="1"/>
</dbReference>
<dbReference type="InterPro" id="IPR032710">
    <property type="entry name" value="NTF2-like_dom_sf"/>
</dbReference>
<dbReference type="SUPFAM" id="SSF54427">
    <property type="entry name" value="NTF2-like"/>
    <property type="match status" value="2"/>
</dbReference>
<dbReference type="Proteomes" id="UP001595904">
    <property type="component" value="Unassembled WGS sequence"/>
</dbReference>
<organism evidence="2 3">
    <name type="scientific">Steroidobacter flavus</name>
    <dbReference type="NCBI Taxonomy" id="1842136"/>
    <lineage>
        <taxon>Bacteria</taxon>
        <taxon>Pseudomonadati</taxon>
        <taxon>Pseudomonadota</taxon>
        <taxon>Gammaproteobacteria</taxon>
        <taxon>Steroidobacterales</taxon>
        <taxon>Steroidobacteraceae</taxon>
        <taxon>Steroidobacter</taxon>
    </lineage>
</organism>